<sequence length="179" mass="18270">MNASEHTTSTAAAATTSQDGTGDGPGAFAQVAGFSVRVAGRVATRVDLQFAGTEQRQLGLSLGTVLFYLRSHYTAEMVARGWAAATPLAASLPGVLVGRRAGVLTTGPWTVAAMVQLGGAPRVTGGLVEARAGSEVPRVLRLRVGPVAFDLCDAASFTATLAGWRQAANLLATDGSDLD</sequence>
<accession>A0ABS4VSJ0</accession>
<protein>
    <submittedName>
        <fullName evidence="2">Uncharacterized protein</fullName>
    </submittedName>
</protein>
<organism evidence="2 3">
    <name type="scientific">Pseudonocardia parietis</name>
    <dbReference type="NCBI Taxonomy" id="570936"/>
    <lineage>
        <taxon>Bacteria</taxon>
        <taxon>Bacillati</taxon>
        <taxon>Actinomycetota</taxon>
        <taxon>Actinomycetes</taxon>
        <taxon>Pseudonocardiales</taxon>
        <taxon>Pseudonocardiaceae</taxon>
        <taxon>Pseudonocardia</taxon>
    </lineage>
</organism>
<name>A0ABS4VSJ0_9PSEU</name>
<gene>
    <name evidence="2" type="ORF">JOF36_002561</name>
</gene>
<dbReference type="EMBL" id="JAGINU010000001">
    <property type="protein sequence ID" value="MBP2366865.1"/>
    <property type="molecule type" value="Genomic_DNA"/>
</dbReference>
<evidence type="ECO:0000256" key="1">
    <source>
        <dbReference type="SAM" id="MobiDB-lite"/>
    </source>
</evidence>
<dbReference type="Proteomes" id="UP001519295">
    <property type="component" value="Unassembled WGS sequence"/>
</dbReference>
<keyword evidence="3" id="KW-1185">Reference proteome</keyword>
<proteinExistence type="predicted"/>
<comment type="caution">
    <text evidence="2">The sequence shown here is derived from an EMBL/GenBank/DDBJ whole genome shotgun (WGS) entry which is preliminary data.</text>
</comment>
<evidence type="ECO:0000313" key="3">
    <source>
        <dbReference type="Proteomes" id="UP001519295"/>
    </source>
</evidence>
<feature type="region of interest" description="Disordered" evidence="1">
    <location>
        <begin position="1"/>
        <end position="22"/>
    </location>
</feature>
<feature type="compositionally biased region" description="Low complexity" evidence="1">
    <location>
        <begin position="1"/>
        <end position="17"/>
    </location>
</feature>
<dbReference type="RefSeq" id="WP_210026965.1">
    <property type="nucleotide sequence ID" value="NZ_JAGINU010000001.1"/>
</dbReference>
<reference evidence="2 3" key="1">
    <citation type="submission" date="2021-03" db="EMBL/GenBank/DDBJ databases">
        <title>Sequencing the genomes of 1000 actinobacteria strains.</title>
        <authorList>
            <person name="Klenk H.-P."/>
        </authorList>
    </citation>
    <scope>NUCLEOTIDE SEQUENCE [LARGE SCALE GENOMIC DNA]</scope>
    <source>
        <strain evidence="2 3">DSM 45256</strain>
    </source>
</reference>
<evidence type="ECO:0000313" key="2">
    <source>
        <dbReference type="EMBL" id="MBP2366865.1"/>
    </source>
</evidence>